<sequence length="177" mass="19070">MFTAASVSINTPCVSRLYSPQASPSPSPVGYSPMTPGAPSPGGYNPHTPGSNIEQGSGDWVTTDILVRVKDSFMDLMGQIGVIRSVTVRAFTWCSLSPTGTGRKQNGNLATFYDRLNINFKDLQKCITTLYVFYRPGLLAALKPIQLGRSQSLSQQAYERCSVARFCCSPGSGSSEE</sequence>
<organism evidence="3 4">
    <name type="scientific">Xenoophorus captivus</name>
    <dbReference type="NCBI Taxonomy" id="1517983"/>
    <lineage>
        <taxon>Eukaryota</taxon>
        <taxon>Metazoa</taxon>
        <taxon>Chordata</taxon>
        <taxon>Craniata</taxon>
        <taxon>Vertebrata</taxon>
        <taxon>Euteleostomi</taxon>
        <taxon>Actinopterygii</taxon>
        <taxon>Neopterygii</taxon>
        <taxon>Teleostei</taxon>
        <taxon>Neoteleostei</taxon>
        <taxon>Acanthomorphata</taxon>
        <taxon>Ovalentaria</taxon>
        <taxon>Atherinomorphae</taxon>
        <taxon>Cyprinodontiformes</taxon>
        <taxon>Goodeidae</taxon>
        <taxon>Xenoophorus</taxon>
    </lineage>
</organism>
<name>A0ABV0SGH4_9TELE</name>
<evidence type="ECO:0000256" key="1">
    <source>
        <dbReference type="SAM" id="MobiDB-lite"/>
    </source>
</evidence>
<evidence type="ECO:0000259" key="2">
    <source>
        <dbReference type="Pfam" id="PF23288"/>
    </source>
</evidence>
<proteinExistence type="predicted"/>
<evidence type="ECO:0000313" key="3">
    <source>
        <dbReference type="EMBL" id="MEQ2219057.1"/>
    </source>
</evidence>
<dbReference type="InterPro" id="IPR041980">
    <property type="entry name" value="KOW_Spt5_6_metazoa"/>
</dbReference>
<evidence type="ECO:0000313" key="4">
    <source>
        <dbReference type="Proteomes" id="UP001434883"/>
    </source>
</evidence>
<comment type="caution">
    <text evidence="3">The sequence shown here is derived from an EMBL/GenBank/DDBJ whole genome shotgun (WGS) entry which is preliminary data.</text>
</comment>
<dbReference type="Pfam" id="PF23288">
    <property type="entry name" value="KOW6_SPT5"/>
    <property type="match status" value="1"/>
</dbReference>
<accession>A0ABV0SGH4</accession>
<feature type="domain" description="Spt5 KOW" evidence="2">
    <location>
        <begin position="59"/>
        <end position="87"/>
    </location>
</feature>
<feature type="region of interest" description="Disordered" evidence="1">
    <location>
        <begin position="17"/>
        <end position="57"/>
    </location>
</feature>
<dbReference type="EMBL" id="JAHRIN010078150">
    <property type="protein sequence ID" value="MEQ2219057.1"/>
    <property type="molecule type" value="Genomic_DNA"/>
</dbReference>
<protein>
    <recommendedName>
        <fullName evidence="2">Spt5 KOW domain-containing protein</fullName>
    </recommendedName>
</protein>
<keyword evidence="4" id="KW-1185">Reference proteome</keyword>
<dbReference type="Proteomes" id="UP001434883">
    <property type="component" value="Unassembled WGS sequence"/>
</dbReference>
<reference evidence="3 4" key="1">
    <citation type="submission" date="2021-06" db="EMBL/GenBank/DDBJ databases">
        <authorList>
            <person name="Palmer J.M."/>
        </authorList>
    </citation>
    <scope>NUCLEOTIDE SEQUENCE [LARGE SCALE GENOMIC DNA]</scope>
    <source>
        <strain evidence="3 4">XC_2019</strain>
        <tissue evidence="3">Muscle</tissue>
    </source>
</reference>
<gene>
    <name evidence="3" type="ORF">XENOCAPTIV_011923</name>
</gene>